<evidence type="ECO:0000256" key="1">
    <source>
        <dbReference type="ARBA" id="ARBA00022786"/>
    </source>
</evidence>
<dbReference type="AlphaFoldDB" id="A0A109UWT6"/>
<dbReference type="GO" id="GO:0000151">
    <property type="term" value="C:ubiquitin ligase complex"/>
    <property type="evidence" value="ECO:0007669"/>
    <property type="project" value="TreeGrafter"/>
</dbReference>
<dbReference type="EMBL" id="CP014242">
    <property type="protein sequence ID" value="AMD18969.1"/>
    <property type="molecule type" value="Genomic_DNA"/>
</dbReference>
<dbReference type="GO" id="GO:0031624">
    <property type="term" value="F:ubiquitin conjugating enzyme binding"/>
    <property type="evidence" value="ECO:0007669"/>
    <property type="project" value="TreeGrafter"/>
</dbReference>
<dbReference type="PROSITE" id="PS51229">
    <property type="entry name" value="DCUN1"/>
    <property type="match status" value="1"/>
</dbReference>
<dbReference type="PANTHER" id="PTHR12281:SF31">
    <property type="entry name" value="DCN1-LIKE PROTEIN 3"/>
    <property type="match status" value="1"/>
</dbReference>
<dbReference type="SUPFAM" id="SSF46934">
    <property type="entry name" value="UBA-like"/>
    <property type="match status" value="1"/>
</dbReference>
<protein>
    <recommendedName>
        <fullName evidence="2">Defective in cullin neddylation protein</fullName>
    </recommendedName>
</protein>
<accession>A0A109UWT6</accession>
<dbReference type="GO" id="GO:0097602">
    <property type="term" value="F:cullin family protein binding"/>
    <property type="evidence" value="ECO:0007669"/>
    <property type="project" value="TreeGrafter"/>
</dbReference>
<dbReference type="Proteomes" id="UP000243052">
    <property type="component" value="Chromosome ii"/>
</dbReference>
<evidence type="ECO:0000259" key="3">
    <source>
        <dbReference type="PROSITE" id="PS51229"/>
    </source>
</evidence>
<dbReference type="InterPro" id="IPR005176">
    <property type="entry name" value="PONY_dom"/>
</dbReference>
<dbReference type="InterPro" id="IPR014764">
    <property type="entry name" value="DCN-prot"/>
</dbReference>
<dbReference type="GO" id="GO:0032182">
    <property type="term" value="F:ubiquitin-like protein binding"/>
    <property type="evidence" value="ECO:0007669"/>
    <property type="project" value="TreeGrafter"/>
</dbReference>
<proteinExistence type="predicted"/>
<organism evidence="4 5">
    <name type="scientific">Eremothecium sinecaudum</name>
    <dbReference type="NCBI Taxonomy" id="45286"/>
    <lineage>
        <taxon>Eukaryota</taxon>
        <taxon>Fungi</taxon>
        <taxon>Dikarya</taxon>
        <taxon>Ascomycota</taxon>
        <taxon>Saccharomycotina</taxon>
        <taxon>Saccharomycetes</taxon>
        <taxon>Saccharomycetales</taxon>
        <taxon>Saccharomycetaceae</taxon>
        <taxon>Eremothecium</taxon>
    </lineage>
</organism>
<dbReference type="GeneID" id="28722165"/>
<dbReference type="RefSeq" id="XP_017985965.1">
    <property type="nucleotide sequence ID" value="XM_018130476.1"/>
</dbReference>
<dbReference type="GO" id="GO:0045116">
    <property type="term" value="P:protein neddylation"/>
    <property type="evidence" value="ECO:0007669"/>
    <property type="project" value="TreeGrafter"/>
</dbReference>
<dbReference type="Gene3D" id="1.10.238.200">
    <property type="entry name" value="Cullin, PONY binding domain"/>
    <property type="match status" value="1"/>
</dbReference>
<gene>
    <name evidence="4" type="ORF">AW171_hschr2499</name>
</gene>
<dbReference type="Gene3D" id="1.10.238.10">
    <property type="entry name" value="EF-hand"/>
    <property type="match status" value="1"/>
</dbReference>
<dbReference type="InterPro" id="IPR009060">
    <property type="entry name" value="UBA-like_sf"/>
</dbReference>
<dbReference type="PANTHER" id="PTHR12281">
    <property type="entry name" value="RP42 RELATED"/>
    <property type="match status" value="1"/>
</dbReference>
<dbReference type="Pfam" id="PF03556">
    <property type="entry name" value="Cullin_binding"/>
    <property type="match status" value="1"/>
</dbReference>
<feature type="domain" description="DCUN1" evidence="3">
    <location>
        <begin position="55"/>
        <end position="254"/>
    </location>
</feature>
<dbReference type="Pfam" id="PF14555">
    <property type="entry name" value="UBA_4"/>
    <property type="match status" value="1"/>
</dbReference>
<name>A0A109UWT6_9SACH</name>
<reference evidence="4 5" key="1">
    <citation type="submission" date="2016-01" db="EMBL/GenBank/DDBJ databases">
        <title>Genome sequence of the yeast Holleya sinecauda.</title>
        <authorList>
            <person name="Dietrich F.S."/>
        </authorList>
    </citation>
    <scope>NUCLEOTIDE SEQUENCE [LARGE SCALE GENOMIC DNA]</scope>
    <source>
        <strain evidence="4 5">ATCC 58844</strain>
    </source>
</reference>
<dbReference type="InterPro" id="IPR042460">
    <property type="entry name" value="DCN1-like_PONY"/>
</dbReference>
<sequence>MSSTRQTEQIREFMAITNATRSTAEKFLKENRWSLDYAINDLYNRRENFTNQDHGYDEQLVATYYHYASKNGTMDSEALIRYVNNLGYQLEDPVTICLAHLLHVENLTADINEDQFLSRWDSLRCNNIEQMQRYMDSMEQQLHQDPRYFQTIYSYTFELALEGDDRQLSIETAIAYWKLLFINNSYASTIPYGRLHSWFQFLHEQTEFTSISKDTWEMFLPFALKFPNDRELLAGYNVMESWPIAIDEYWEWLKLTQ</sequence>
<keyword evidence="1" id="KW-0833">Ubl conjugation pathway</keyword>
<evidence type="ECO:0000313" key="4">
    <source>
        <dbReference type="EMBL" id="AMD18969.1"/>
    </source>
</evidence>
<dbReference type="Gene3D" id="1.10.8.10">
    <property type="entry name" value="DNA helicase RuvA subunit, C-terminal domain"/>
    <property type="match status" value="1"/>
</dbReference>
<dbReference type="STRING" id="45286.A0A109UWT6"/>
<keyword evidence="5" id="KW-1185">Reference proteome</keyword>
<evidence type="ECO:0000313" key="5">
    <source>
        <dbReference type="Proteomes" id="UP000243052"/>
    </source>
</evidence>
<comment type="function">
    <text evidence="2">Neddylation of cullins play an essential role in the regulation of SCF-type complexes activity.</text>
</comment>
<evidence type="ECO:0000256" key="2">
    <source>
        <dbReference type="RuleBase" id="RU410713"/>
    </source>
</evidence>
<dbReference type="OrthoDB" id="27198at2759"/>